<name>A0AA39MA87_9BILA</name>
<organism evidence="1 2">
    <name type="scientific">Steinernema hermaphroditum</name>
    <dbReference type="NCBI Taxonomy" id="289476"/>
    <lineage>
        <taxon>Eukaryota</taxon>
        <taxon>Metazoa</taxon>
        <taxon>Ecdysozoa</taxon>
        <taxon>Nematoda</taxon>
        <taxon>Chromadorea</taxon>
        <taxon>Rhabditida</taxon>
        <taxon>Tylenchina</taxon>
        <taxon>Panagrolaimomorpha</taxon>
        <taxon>Strongyloidoidea</taxon>
        <taxon>Steinernematidae</taxon>
        <taxon>Steinernema</taxon>
    </lineage>
</organism>
<comment type="caution">
    <text evidence="1">The sequence shown here is derived from an EMBL/GenBank/DDBJ whole genome shotgun (WGS) entry which is preliminary data.</text>
</comment>
<protein>
    <submittedName>
        <fullName evidence="1">Uncharacterized protein</fullName>
    </submittedName>
</protein>
<dbReference type="EMBL" id="JAUCMV010000001">
    <property type="protein sequence ID" value="KAK0426767.1"/>
    <property type="molecule type" value="Genomic_DNA"/>
</dbReference>
<dbReference type="Proteomes" id="UP001175271">
    <property type="component" value="Unassembled WGS sequence"/>
</dbReference>
<gene>
    <name evidence="1" type="ORF">QR680_009889</name>
</gene>
<evidence type="ECO:0000313" key="1">
    <source>
        <dbReference type="EMBL" id="KAK0426767.1"/>
    </source>
</evidence>
<dbReference type="AlphaFoldDB" id="A0AA39MA87"/>
<keyword evidence="2" id="KW-1185">Reference proteome</keyword>
<reference evidence="1" key="1">
    <citation type="submission" date="2023-06" db="EMBL/GenBank/DDBJ databases">
        <title>Genomic analysis of the entomopathogenic nematode Steinernema hermaphroditum.</title>
        <authorList>
            <person name="Schwarz E.M."/>
            <person name="Heppert J.K."/>
            <person name="Baniya A."/>
            <person name="Schwartz H.T."/>
            <person name="Tan C.-H."/>
            <person name="Antoshechkin I."/>
            <person name="Sternberg P.W."/>
            <person name="Goodrich-Blair H."/>
            <person name="Dillman A.R."/>
        </authorList>
    </citation>
    <scope>NUCLEOTIDE SEQUENCE</scope>
    <source>
        <strain evidence="1">PS9179</strain>
        <tissue evidence="1">Whole animal</tissue>
    </source>
</reference>
<sequence>MTQNPLSLLEMSADTLVKAGYSVSRIGIPSLTARLVQQKYLTFQEKYSNFVDISRADIVMSSENEIDLVESIMTAILKRRVKFSPYNISKKHIGEMKHASEINDAIDAIMARRDPRLMTSAYEFVSLKSAFLLRNQ</sequence>
<evidence type="ECO:0000313" key="2">
    <source>
        <dbReference type="Proteomes" id="UP001175271"/>
    </source>
</evidence>
<accession>A0AA39MA87</accession>
<proteinExistence type="predicted"/>